<dbReference type="AlphaFoldDB" id="A0A140GRV5"/>
<evidence type="ECO:0000256" key="2">
    <source>
        <dbReference type="ARBA" id="ARBA00022670"/>
    </source>
</evidence>
<dbReference type="InterPro" id="IPR057309">
    <property type="entry name" value="PcsB_CC"/>
</dbReference>
<dbReference type="InterPro" id="IPR051202">
    <property type="entry name" value="Peptidase_C40"/>
</dbReference>
<evidence type="ECO:0000256" key="5">
    <source>
        <dbReference type="ARBA" id="ARBA00022807"/>
    </source>
</evidence>
<protein>
    <submittedName>
        <fullName evidence="9">Peptidoglycan endopeptidase</fullName>
    </submittedName>
</protein>
<evidence type="ECO:0000256" key="3">
    <source>
        <dbReference type="ARBA" id="ARBA00022729"/>
    </source>
</evidence>
<dbReference type="InterPro" id="IPR000064">
    <property type="entry name" value="NLP_P60_dom"/>
</dbReference>
<name>A0A140GRV5_CLOPF</name>
<keyword evidence="9" id="KW-0614">Plasmid</keyword>
<geneLocation type="plasmid" evidence="9 10">
    <name>pJFP838A</name>
</geneLocation>
<dbReference type="PATRIC" id="fig|1502.177.peg.3558"/>
<dbReference type="RefSeq" id="WP_061429850.1">
    <property type="nucleotide sequence ID" value="NZ_CATNZX010000014.1"/>
</dbReference>
<dbReference type="Gene3D" id="3.90.1720.10">
    <property type="entry name" value="endopeptidase domain like (from Nostoc punctiforme)"/>
    <property type="match status" value="1"/>
</dbReference>
<gene>
    <name evidence="9" type="ORF">JFP838_pA0348</name>
</gene>
<organism evidence="9 10">
    <name type="scientific">Clostridium perfringens</name>
    <dbReference type="NCBI Taxonomy" id="1502"/>
    <lineage>
        <taxon>Bacteria</taxon>
        <taxon>Bacillati</taxon>
        <taxon>Bacillota</taxon>
        <taxon>Clostridia</taxon>
        <taxon>Eubacteriales</taxon>
        <taxon>Clostridiaceae</taxon>
        <taxon>Clostridium</taxon>
    </lineage>
</organism>
<evidence type="ECO:0000256" key="4">
    <source>
        <dbReference type="ARBA" id="ARBA00022801"/>
    </source>
</evidence>
<evidence type="ECO:0000313" key="10">
    <source>
        <dbReference type="Proteomes" id="UP000070260"/>
    </source>
</evidence>
<dbReference type="Pfam" id="PF00877">
    <property type="entry name" value="NLPC_P60"/>
    <property type="match status" value="1"/>
</dbReference>
<keyword evidence="2" id="KW-0645">Protease</keyword>
<reference evidence="9 10" key="1">
    <citation type="journal article" date="2016" name="PLoS ONE">
        <title>Plasmid Characterization and Chromosome Analysis of Two netF+ Clostridium perfringens Isolates Associated with Foal and Canine Necrotizing Enteritis.</title>
        <authorList>
            <person name="Mehdizadeh Gohari I."/>
            <person name="Kropinski A.M."/>
            <person name="Weese S.J."/>
            <person name="Parreira V.R."/>
            <person name="Whitehead A.E."/>
            <person name="Boerlin P."/>
            <person name="Prescott J.F."/>
        </authorList>
    </citation>
    <scope>NUCLEOTIDE SEQUENCE [LARGE SCALE GENOMIC DNA]</scope>
    <source>
        <strain evidence="9 10">JP838</strain>
        <plasmid evidence="10">Plasmid pJFP838A</plasmid>
    </source>
</reference>
<keyword evidence="6" id="KW-0175">Coiled coil</keyword>
<feature type="coiled-coil region" evidence="6">
    <location>
        <begin position="57"/>
        <end position="98"/>
    </location>
</feature>
<dbReference type="Proteomes" id="UP000070260">
    <property type="component" value="Plasmid pJFP838A"/>
</dbReference>
<keyword evidence="3 7" id="KW-0732">Signal</keyword>
<comment type="similarity">
    <text evidence="1">Belongs to the peptidase C40 family.</text>
</comment>
<dbReference type="EMBL" id="CP013615">
    <property type="protein sequence ID" value="AMN31264.1"/>
    <property type="molecule type" value="Genomic_DNA"/>
</dbReference>
<evidence type="ECO:0000256" key="1">
    <source>
        <dbReference type="ARBA" id="ARBA00007074"/>
    </source>
</evidence>
<dbReference type="GO" id="GO:0008234">
    <property type="term" value="F:cysteine-type peptidase activity"/>
    <property type="evidence" value="ECO:0007669"/>
    <property type="project" value="UniProtKB-KW"/>
</dbReference>
<dbReference type="PANTHER" id="PTHR47053">
    <property type="entry name" value="MUREIN DD-ENDOPEPTIDASE MEPH-RELATED"/>
    <property type="match status" value="1"/>
</dbReference>
<feature type="signal peptide" evidence="7">
    <location>
        <begin position="1"/>
        <end position="20"/>
    </location>
</feature>
<sequence length="354" mass="40644">MKRKLIITFLLGITMTTAFGQAQVFANPVDDTQVEVSIPDYSNLNSRDKFAKIEEVIQLLDNKIEANMLKVDDLKNDISETEKQLSDIEDNIKETGKSLERQRNIMDDRLRALYKRDNTVMNPLFMYLRVVLEDEKSFTEKISQIDAVNKINNLDNKLVSEIKEKELSLKNQKEEFSNKKRKLEEDKKSIEDMLSKQQELKQKQKELLNETLNKILEEEKLANMTAVVNQEYSLSNFENSEPKVKQLMSEAYKYLGTPYLWGGTTPNGFDCSGYMQYIFRTIGVNLPRVSEDQQNVGVPVAPNDLRPGDLIFWGYPAHHVGMYIGNGQYIHAPHTGDVIKVSNLSSYTSAKRVI</sequence>
<feature type="domain" description="NlpC/P60" evidence="8">
    <location>
        <begin position="241"/>
        <end position="354"/>
    </location>
</feature>
<dbReference type="Pfam" id="PF24568">
    <property type="entry name" value="CC_PcsB"/>
    <property type="match status" value="1"/>
</dbReference>
<keyword evidence="4" id="KW-0378">Hydrolase</keyword>
<feature type="chain" id="PRO_5030021132" evidence="7">
    <location>
        <begin position="21"/>
        <end position="354"/>
    </location>
</feature>
<keyword evidence="5" id="KW-0788">Thiol protease</keyword>
<dbReference type="OrthoDB" id="9808890at2"/>
<dbReference type="PROSITE" id="PS51935">
    <property type="entry name" value="NLPC_P60"/>
    <property type="match status" value="1"/>
</dbReference>
<evidence type="ECO:0000256" key="7">
    <source>
        <dbReference type="SAM" id="SignalP"/>
    </source>
</evidence>
<feature type="coiled-coil region" evidence="6">
    <location>
        <begin position="159"/>
        <end position="214"/>
    </location>
</feature>
<proteinExistence type="inferred from homology"/>
<dbReference type="SUPFAM" id="SSF54001">
    <property type="entry name" value="Cysteine proteinases"/>
    <property type="match status" value="1"/>
</dbReference>
<dbReference type="PANTHER" id="PTHR47053:SF1">
    <property type="entry name" value="MUREIN DD-ENDOPEPTIDASE MEPH-RELATED"/>
    <property type="match status" value="1"/>
</dbReference>
<evidence type="ECO:0000313" key="9">
    <source>
        <dbReference type="EMBL" id="AMN31264.1"/>
    </source>
</evidence>
<dbReference type="Gene3D" id="6.10.250.3150">
    <property type="match status" value="1"/>
</dbReference>
<dbReference type="InterPro" id="IPR038765">
    <property type="entry name" value="Papain-like_cys_pep_sf"/>
</dbReference>
<evidence type="ECO:0000259" key="8">
    <source>
        <dbReference type="PROSITE" id="PS51935"/>
    </source>
</evidence>
<evidence type="ECO:0000256" key="6">
    <source>
        <dbReference type="SAM" id="Coils"/>
    </source>
</evidence>
<accession>A0A140GRV5</accession>
<dbReference type="GO" id="GO:0006508">
    <property type="term" value="P:proteolysis"/>
    <property type="evidence" value="ECO:0007669"/>
    <property type="project" value="UniProtKB-KW"/>
</dbReference>